<dbReference type="PANTHER" id="PTHR15237">
    <property type="entry name" value="DNA REPAIR PROTEIN RAD9"/>
    <property type="match status" value="1"/>
</dbReference>
<feature type="compositionally biased region" description="Basic and acidic residues" evidence="1">
    <location>
        <begin position="614"/>
        <end position="627"/>
    </location>
</feature>
<name>A0A1B9H1B7_9TREE</name>
<feature type="region of interest" description="Disordered" evidence="1">
    <location>
        <begin position="100"/>
        <end position="151"/>
    </location>
</feature>
<reference evidence="2 3" key="1">
    <citation type="submission" date="2013-07" db="EMBL/GenBank/DDBJ databases">
        <title>The Genome Sequence of Cryptococcus heveanensis BCC8398.</title>
        <authorList>
            <consortium name="The Broad Institute Genome Sequencing Platform"/>
            <person name="Cuomo C."/>
            <person name="Litvintseva A."/>
            <person name="Chen Y."/>
            <person name="Heitman J."/>
            <person name="Sun S."/>
            <person name="Springer D."/>
            <person name="Dromer F."/>
            <person name="Young S.K."/>
            <person name="Zeng Q."/>
            <person name="Gargeya S."/>
            <person name="Fitzgerald M."/>
            <person name="Abouelleil A."/>
            <person name="Alvarado L."/>
            <person name="Berlin A.M."/>
            <person name="Chapman S.B."/>
            <person name="Dewar J."/>
            <person name="Goldberg J."/>
            <person name="Griggs A."/>
            <person name="Gujja S."/>
            <person name="Hansen M."/>
            <person name="Howarth C."/>
            <person name="Imamovic A."/>
            <person name="Larimer J."/>
            <person name="McCowan C."/>
            <person name="Murphy C."/>
            <person name="Pearson M."/>
            <person name="Priest M."/>
            <person name="Roberts A."/>
            <person name="Saif S."/>
            <person name="Shea T."/>
            <person name="Sykes S."/>
            <person name="Wortman J."/>
            <person name="Nusbaum C."/>
            <person name="Birren B."/>
        </authorList>
    </citation>
    <scope>NUCLEOTIDE SEQUENCE [LARGE SCALE GENOMIC DNA]</scope>
    <source>
        <strain evidence="2 3">BCC8398</strain>
    </source>
</reference>
<feature type="compositionally biased region" description="Polar residues" evidence="1">
    <location>
        <begin position="419"/>
        <end position="443"/>
    </location>
</feature>
<organism evidence="2 3">
    <name type="scientific">Kwoniella heveanensis BCC8398</name>
    <dbReference type="NCBI Taxonomy" id="1296120"/>
    <lineage>
        <taxon>Eukaryota</taxon>
        <taxon>Fungi</taxon>
        <taxon>Dikarya</taxon>
        <taxon>Basidiomycota</taxon>
        <taxon>Agaricomycotina</taxon>
        <taxon>Tremellomycetes</taxon>
        <taxon>Tremellales</taxon>
        <taxon>Cryptococcaceae</taxon>
        <taxon>Kwoniella</taxon>
    </lineage>
</organism>
<protein>
    <recommendedName>
        <fullName evidence="4">Cell cycle checkpoint control protein RAD9A</fullName>
    </recommendedName>
</protein>
<accession>A0A1B9H1B7</accession>
<dbReference type="Gene3D" id="3.70.10.10">
    <property type="match status" value="1"/>
</dbReference>
<dbReference type="GO" id="GO:0071479">
    <property type="term" value="P:cellular response to ionizing radiation"/>
    <property type="evidence" value="ECO:0007669"/>
    <property type="project" value="TreeGrafter"/>
</dbReference>
<proteinExistence type="predicted"/>
<evidence type="ECO:0000313" key="2">
    <source>
        <dbReference type="EMBL" id="OCF37047.1"/>
    </source>
</evidence>
<dbReference type="Proteomes" id="UP000092666">
    <property type="component" value="Unassembled WGS sequence"/>
</dbReference>
<dbReference type="InterPro" id="IPR046938">
    <property type="entry name" value="DNA_clamp_sf"/>
</dbReference>
<feature type="compositionally biased region" description="Basic and acidic residues" evidence="1">
    <location>
        <begin position="658"/>
        <end position="668"/>
    </location>
</feature>
<dbReference type="OrthoDB" id="60092at2759"/>
<dbReference type="EMBL" id="KI669493">
    <property type="protein sequence ID" value="OCF37047.1"/>
    <property type="molecule type" value="Genomic_DNA"/>
</dbReference>
<evidence type="ECO:0000256" key="1">
    <source>
        <dbReference type="SAM" id="MobiDB-lite"/>
    </source>
</evidence>
<dbReference type="InterPro" id="IPR007268">
    <property type="entry name" value="Rad9/Ddc1"/>
</dbReference>
<feature type="compositionally biased region" description="Polar residues" evidence="1">
    <location>
        <begin position="600"/>
        <end position="613"/>
    </location>
</feature>
<dbReference type="GO" id="GO:0030896">
    <property type="term" value="C:checkpoint clamp complex"/>
    <property type="evidence" value="ECO:0007669"/>
    <property type="project" value="InterPro"/>
</dbReference>
<dbReference type="SUPFAM" id="SSF55979">
    <property type="entry name" value="DNA clamp"/>
    <property type="match status" value="1"/>
</dbReference>
<feature type="region of interest" description="Disordered" evidence="1">
    <location>
        <begin position="349"/>
        <end position="683"/>
    </location>
</feature>
<dbReference type="Pfam" id="PF04139">
    <property type="entry name" value="Rad9"/>
    <property type="match status" value="1"/>
</dbReference>
<sequence length="730" mass="79283">MDASIKGDNIRIFTRLLQCAAKYGDDLNIHTTPKVWEMSVTNSSKSAFCLFKLEKSFFCRWDPKTKKGVKCRLLVKSVLAVLGKTSQITTVNRVDLRIVDPSDDLRPPQHQKRGARGRREMTAARSHAGDRDGEDELEDERRFGDEDDWESSDDARVGIEAKLIMRLVCKHGVTKKHSLHLGSSDFLRANVDPDTTPSGFVIETRTLRDWLDHFSIVSSSGYGAANHSSGGSNQLGWMFTQDEVRIKSWEAMGGGGLSTEIKVDVDEFQDYEITEGRVDLTLPMREFKATLVLAEQLSATLNISFSEPGQPLTMTSLDKEFEEFSIFCAIATTICEAFTDVRGPHIDIKRSSSSLARSRNPSQASNNSNERGNARGESPAMKRQTSEVSSQSRKRSTLSMTSTSNPSGDQDRHHAGPNHSLQGQRHPSQLSSIGHANSRQQAIQGRADVDMGDEDQPHQEGLFLPGGSQRDQFPMSQSLPAGMTQQDLDDLTTNLDAEDLADMDGDDMGEEEDAGAGNHQQGDEVAAGDQTVQPPSHAGFLAQAQAQDTVQAGGNANAGPSMVRQRSNEHQPGNMEPSKTAGNNGRGKAIASDDGKHSAQAKSSGKSGPSRVSDSVKGDIASNEHESQSNLVWDLPDDQIATTATAGARAGEQSAHATEARDIAHDVDMGAGQGEKGRRHVDLEEDVDELGEDNFEATQPLGGSYKVSYPHYPMCFSRAIRQALSASGSD</sequence>
<feature type="compositionally biased region" description="Low complexity" evidence="1">
    <location>
        <begin position="641"/>
        <end position="651"/>
    </location>
</feature>
<feature type="compositionally biased region" description="Polar residues" evidence="1">
    <location>
        <begin position="544"/>
        <end position="554"/>
    </location>
</feature>
<dbReference type="GO" id="GO:0000076">
    <property type="term" value="P:DNA replication checkpoint signaling"/>
    <property type="evidence" value="ECO:0007669"/>
    <property type="project" value="TreeGrafter"/>
</dbReference>
<feature type="compositionally biased region" description="Basic and acidic residues" evidence="1">
    <location>
        <begin position="117"/>
        <end position="131"/>
    </location>
</feature>
<gene>
    <name evidence="2" type="ORF">I316_00952</name>
</gene>
<evidence type="ECO:0008006" key="4">
    <source>
        <dbReference type="Google" id="ProtNLM"/>
    </source>
</evidence>
<dbReference type="GO" id="GO:0031573">
    <property type="term" value="P:mitotic intra-S DNA damage checkpoint signaling"/>
    <property type="evidence" value="ECO:0007669"/>
    <property type="project" value="TreeGrafter"/>
</dbReference>
<evidence type="ECO:0000313" key="3">
    <source>
        <dbReference type="Proteomes" id="UP000092666"/>
    </source>
</evidence>
<dbReference type="STRING" id="1296120.A0A1B9H1B7"/>
<feature type="compositionally biased region" description="Polar residues" evidence="1">
    <location>
        <begin position="469"/>
        <end position="486"/>
    </location>
</feature>
<dbReference type="AlphaFoldDB" id="A0A1B9H1B7"/>
<feature type="compositionally biased region" description="Acidic residues" evidence="1">
    <location>
        <begin position="496"/>
        <end position="514"/>
    </location>
</feature>
<keyword evidence="3" id="KW-1185">Reference proteome</keyword>
<feature type="compositionally biased region" description="Low complexity" evidence="1">
    <location>
        <begin position="351"/>
        <end position="362"/>
    </location>
</feature>
<dbReference type="PANTHER" id="PTHR15237:SF0">
    <property type="entry name" value="CELL CYCLE CHECKPOINT CONTROL PROTEIN"/>
    <property type="match status" value="1"/>
</dbReference>
<feature type="compositionally biased region" description="Polar residues" evidence="1">
    <location>
        <begin position="386"/>
        <end position="408"/>
    </location>
</feature>
<dbReference type="GO" id="GO:0006281">
    <property type="term" value="P:DNA repair"/>
    <property type="evidence" value="ECO:0007669"/>
    <property type="project" value="TreeGrafter"/>
</dbReference>
<reference evidence="3" key="2">
    <citation type="submission" date="2013-12" db="EMBL/GenBank/DDBJ databases">
        <title>Evolution of pathogenesis and genome organization in the Tremellales.</title>
        <authorList>
            <person name="Cuomo C."/>
            <person name="Litvintseva A."/>
            <person name="Heitman J."/>
            <person name="Chen Y."/>
            <person name="Sun S."/>
            <person name="Springer D."/>
            <person name="Dromer F."/>
            <person name="Young S."/>
            <person name="Zeng Q."/>
            <person name="Chapman S."/>
            <person name="Gujja S."/>
            <person name="Saif S."/>
            <person name="Birren B."/>
        </authorList>
    </citation>
    <scope>NUCLEOTIDE SEQUENCE [LARGE SCALE GENOMIC DNA]</scope>
    <source>
        <strain evidence="3">BCC8398</strain>
    </source>
</reference>